<keyword evidence="12" id="KW-1185">Reference proteome</keyword>
<keyword evidence="4" id="KW-0964">Secreted</keyword>
<name>A0A1I3XDJ7_9ACTN</name>
<dbReference type="EMBL" id="FOSG01000004">
    <property type="protein sequence ID" value="SFK17554.1"/>
    <property type="molecule type" value="Genomic_DNA"/>
</dbReference>
<evidence type="ECO:0000256" key="3">
    <source>
        <dbReference type="ARBA" id="ARBA00011738"/>
    </source>
</evidence>
<protein>
    <submittedName>
        <fullName evidence="11">Subtilisin inhibitor-like</fullName>
    </submittedName>
</protein>
<dbReference type="InterPro" id="IPR036819">
    <property type="entry name" value="Subtilisin_inhibitor-like_sf"/>
</dbReference>
<evidence type="ECO:0000256" key="9">
    <source>
        <dbReference type="SAM" id="SignalP"/>
    </source>
</evidence>
<reference evidence="12" key="1">
    <citation type="submission" date="2016-10" db="EMBL/GenBank/DDBJ databases">
        <authorList>
            <person name="Varghese N."/>
            <person name="Submissions S."/>
        </authorList>
    </citation>
    <scope>NUCLEOTIDE SEQUENCE [LARGE SCALE GENOMIC DNA]</scope>
    <source>
        <strain evidence="12">PL19</strain>
    </source>
</reference>
<dbReference type="Gene3D" id="3.30.350.10">
    <property type="entry name" value="Subtilisin inhibitor-like"/>
    <property type="match status" value="1"/>
</dbReference>
<feature type="domain" description="Subtilisin inhibitor" evidence="10">
    <location>
        <begin position="48"/>
        <end position="130"/>
    </location>
</feature>
<evidence type="ECO:0000313" key="12">
    <source>
        <dbReference type="Proteomes" id="UP000198928"/>
    </source>
</evidence>
<sequence length="144" mass="15189">MFPRPRTTAAAALAAAAVAALLAPASAARAEAPGAPGAPEAEQARGEVFLTVSDAEDTWTRGVMLICPDDGGGPHPRAAEACEAIDRSGGELRRLSGRQRDCTNEHRPVVAEVTGVWRGSRIHWRSEFPNACALLRQTGAVFDF</sequence>
<evidence type="ECO:0000313" key="11">
    <source>
        <dbReference type="EMBL" id="SFK17554.1"/>
    </source>
</evidence>
<evidence type="ECO:0000256" key="5">
    <source>
        <dbReference type="ARBA" id="ARBA00022690"/>
    </source>
</evidence>
<dbReference type="GO" id="GO:0005576">
    <property type="term" value="C:extracellular region"/>
    <property type="evidence" value="ECO:0007669"/>
    <property type="project" value="UniProtKB-SubCell"/>
</dbReference>
<dbReference type="GO" id="GO:0004867">
    <property type="term" value="F:serine-type endopeptidase inhibitor activity"/>
    <property type="evidence" value="ECO:0007669"/>
    <property type="project" value="UniProtKB-KW"/>
</dbReference>
<keyword evidence="5 8" id="KW-0646">Protease inhibitor</keyword>
<dbReference type="InterPro" id="IPR023549">
    <property type="entry name" value="Subtilisin_inhibitor"/>
</dbReference>
<evidence type="ECO:0000256" key="7">
    <source>
        <dbReference type="ARBA" id="ARBA00023157"/>
    </source>
</evidence>
<dbReference type="PRINTS" id="PR00294">
    <property type="entry name" value="SSBTLNINHBTR"/>
</dbReference>
<proteinExistence type="inferred from homology"/>
<evidence type="ECO:0000256" key="8">
    <source>
        <dbReference type="RuleBase" id="RU003471"/>
    </source>
</evidence>
<dbReference type="Pfam" id="PF00720">
    <property type="entry name" value="SSI"/>
    <property type="match status" value="1"/>
</dbReference>
<keyword evidence="6 8" id="KW-0722">Serine protease inhibitor</keyword>
<dbReference type="OrthoDB" id="4567948at2"/>
<organism evidence="11 12">
    <name type="scientific">Streptomyces pini</name>
    <dbReference type="NCBI Taxonomy" id="1520580"/>
    <lineage>
        <taxon>Bacteria</taxon>
        <taxon>Bacillati</taxon>
        <taxon>Actinomycetota</taxon>
        <taxon>Actinomycetes</taxon>
        <taxon>Kitasatosporales</taxon>
        <taxon>Streptomycetaceae</taxon>
        <taxon>Streptomyces</taxon>
    </lineage>
</organism>
<evidence type="ECO:0000256" key="1">
    <source>
        <dbReference type="ARBA" id="ARBA00004613"/>
    </source>
</evidence>
<dbReference type="SUPFAM" id="SSF55399">
    <property type="entry name" value="Subtilisin inhibitor"/>
    <property type="match status" value="1"/>
</dbReference>
<dbReference type="AlphaFoldDB" id="A0A1I3XDJ7"/>
<dbReference type="Proteomes" id="UP000198928">
    <property type="component" value="Unassembled WGS sequence"/>
</dbReference>
<dbReference type="RefSeq" id="WP_093848680.1">
    <property type="nucleotide sequence ID" value="NZ_FOSG01000004.1"/>
</dbReference>
<comment type="subcellular location">
    <subcellularLocation>
        <location evidence="1">Secreted</location>
    </subcellularLocation>
</comment>
<feature type="signal peptide" evidence="9">
    <location>
        <begin position="1"/>
        <end position="30"/>
    </location>
</feature>
<comment type="similarity">
    <text evidence="2 8">Belongs to the protease inhibitor I16 (SSI) family.</text>
</comment>
<evidence type="ECO:0000259" key="10">
    <source>
        <dbReference type="Pfam" id="PF00720"/>
    </source>
</evidence>
<evidence type="ECO:0000256" key="6">
    <source>
        <dbReference type="ARBA" id="ARBA00022900"/>
    </source>
</evidence>
<evidence type="ECO:0000256" key="4">
    <source>
        <dbReference type="ARBA" id="ARBA00022525"/>
    </source>
</evidence>
<evidence type="ECO:0000256" key="2">
    <source>
        <dbReference type="ARBA" id="ARBA00010472"/>
    </source>
</evidence>
<keyword evidence="7" id="KW-1015">Disulfide bond</keyword>
<feature type="chain" id="PRO_5011664618" evidence="9">
    <location>
        <begin position="31"/>
        <end position="144"/>
    </location>
</feature>
<comment type="subunit">
    <text evidence="3">Homodimer.</text>
</comment>
<dbReference type="InterPro" id="IPR000691">
    <property type="entry name" value="Prot_inh_I16_SSI"/>
</dbReference>
<gene>
    <name evidence="11" type="ORF">SAMN05192584_104131</name>
</gene>
<accession>A0A1I3XDJ7</accession>
<keyword evidence="9" id="KW-0732">Signal</keyword>